<feature type="transmembrane region" description="Helical" evidence="8">
    <location>
        <begin position="7"/>
        <end position="30"/>
    </location>
</feature>
<feature type="transmembrane region" description="Helical" evidence="8">
    <location>
        <begin position="50"/>
        <end position="72"/>
    </location>
</feature>
<dbReference type="InterPro" id="IPR044173">
    <property type="entry name" value="CASPL"/>
</dbReference>
<evidence type="ECO:0000313" key="11">
    <source>
        <dbReference type="Proteomes" id="UP001280121"/>
    </source>
</evidence>
<name>A0AAD9WU86_9ROSI</name>
<dbReference type="NCBIfam" id="TIGR01569">
    <property type="entry name" value="A_tha_TIGR01569"/>
    <property type="match status" value="1"/>
</dbReference>
<comment type="subcellular location">
    <subcellularLocation>
        <location evidence="1 8">Cell membrane</location>
        <topology evidence="1 8">Multi-pass membrane protein</topology>
    </subcellularLocation>
</comment>
<feature type="domain" description="Casparian strip membrane protein" evidence="9">
    <location>
        <begin position="9"/>
        <end position="142"/>
    </location>
</feature>
<evidence type="ECO:0000259" key="9">
    <source>
        <dbReference type="Pfam" id="PF04535"/>
    </source>
</evidence>
<keyword evidence="6 8" id="KW-1133">Transmembrane helix</keyword>
<comment type="subunit">
    <text evidence="3 8">Homodimer and heterodimers.</text>
</comment>
<proteinExistence type="inferred from homology"/>
<accession>A0AAD9WU86</accession>
<evidence type="ECO:0000256" key="5">
    <source>
        <dbReference type="ARBA" id="ARBA00022692"/>
    </source>
</evidence>
<feature type="transmembrane region" description="Helical" evidence="8">
    <location>
        <begin position="138"/>
        <end position="162"/>
    </location>
</feature>
<sequence length="164" mass="17629">MAKNKSFFIILMRLLALGAMVSAIVVMVTSHQSATVLNLTFTAKYTNDPVFKYFVVAEAIAGGYSLLVLIFFSKQSKLWRLIIILDVVVTAVLISSISAALAIAYVGKKGNSHAGWLPICEQVPKFCEQVTGSLVSGFAAAIIYLILLLSSLHAILTPVIALNP</sequence>
<reference evidence="10" key="1">
    <citation type="journal article" date="2023" name="Plant J.">
        <title>Genome sequences and population genomics provide insights into the demographic history, inbreeding, and mutation load of two 'living fossil' tree species of Dipteronia.</title>
        <authorList>
            <person name="Feng Y."/>
            <person name="Comes H.P."/>
            <person name="Chen J."/>
            <person name="Zhu S."/>
            <person name="Lu R."/>
            <person name="Zhang X."/>
            <person name="Li P."/>
            <person name="Qiu J."/>
            <person name="Olsen K.M."/>
            <person name="Qiu Y."/>
        </authorList>
    </citation>
    <scope>NUCLEOTIDE SEQUENCE</scope>
    <source>
        <strain evidence="10">KIB01</strain>
    </source>
</reference>
<evidence type="ECO:0000256" key="3">
    <source>
        <dbReference type="ARBA" id="ARBA00011489"/>
    </source>
</evidence>
<dbReference type="Pfam" id="PF04535">
    <property type="entry name" value="CASP_dom"/>
    <property type="match status" value="1"/>
</dbReference>
<comment type="similarity">
    <text evidence="2 8">Belongs to the Casparian strip membrane proteins (CASP) family.</text>
</comment>
<gene>
    <name evidence="10" type="ORF">Ddye_019234</name>
</gene>
<evidence type="ECO:0000256" key="2">
    <source>
        <dbReference type="ARBA" id="ARBA00007651"/>
    </source>
</evidence>
<evidence type="ECO:0000256" key="8">
    <source>
        <dbReference type="RuleBase" id="RU361233"/>
    </source>
</evidence>
<dbReference type="PANTHER" id="PTHR36488:SF8">
    <property type="entry name" value="CASP-LIKE PROTEIN 1U1"/>
    <property type="match status" value="1"/>
</dbReference>
<evidence type="ECO:0000256" key="1">
    <source>
        <dbReference type="ARBA" id="ARBA00004651"/>
    </source>
</evidence>
<dbReference type="AlphaFoldDB" id="A0AAD9WU86"/>
<evidence type="ECO:0000256" key="7">
    <source>
        <dbReference type="ARBA" id="ARBA00023136"/>
    </source>
</evidence>
<dbReference type="InterPro" id="IPR006702">
    <property type="entry name" value="CASP_dom"/>
</dbReference>
<keyword evidence="11" id="KW-1185">Reference proteome</keyword>
<dbReference type="EMBL" id="JANJYI010000006">
    <property type="protein sequence ID" value="KAK2644039.1"/>
    <property type="molecule type" value="Genomic_DNA"/>
</dbReference>
<organism evidence="10 11">
    <name type="scientific">Dipteronia dyeriana</name>
    <dbReference type="NCBI Taxonomy" id="168575"/>
    <lineage>
        <taxon>Eukaryota</taxon>
        <taxon>Viridiplantae</taxon>
        <taxon>Streptophyta</taxon>
        <taxon>Embryophyta</taxon>
        <taxon>Tracheophyta</taxon>
        <taxon>Spermatophyta</taxon>
        <taxon>Magnoliopsida</taxon>
        <taxon>eudicotyledons</taxon>
        <taxon>Gunneridae</taxon>
        <taxon>Pentapetalae</taxon>
        <taxon>rosids</taxon>
        <taxon>malvids</taxon>
        <taxon>Sapindales</taxon>
        <taxon>Sapindaceae</taxon>
        <taxon>Hippocastanoideae</taxon>
        <taxon>Acereae</taxon>
        <taxon>Dipteronia</taxon>
    </lineage>
</organism>
<dbReference type="GO" id="GO:0005886">
    <property type="term" value="C:plasma membrane"/>
    <property type="evidence" value="ECO:0007669"/>
    <property type="project" value="UniProtKB-SubCell"/>
</dbReference>
<dbReference type="Proteomes" id="UP001280121">
    <property type="component" value="Unassembled WGS sequence"/>
</dbReference>
<dbReference type="InterPro" id="IPR006459">
    <property type="entry name" value="CASP/CASPL"/>
</dbReference>
<evidence type="ECO:0000256" key="6">
    <source>
        <dbReference type="ARBA" id="ARBA00022989"/>
    </source>
</evidence>
<evidence type="ECO:0000313" key="10">
    <source>
        <dbReference type="EMBL" id="KAK2644039.1"/>
    </source>
</evidence>
<keyword evidence="4 8" id="KW-1003">Cell membrane</keyword>
<keyword evidence="5 8" id="KW-0812">Transmembrane</keyword>
<dbReference type="PANTHER" id="PTHR36488">
    <property type="entry name" value="CASP-LIKE PROTEIN 1U1"/>
    <property type="match status" value="1"/>
</dbReference>
<evidence type="ECO:0000256" key="4">
    <source>
        <dbReference type="ARBA" id="ARBA00022475"/>
    </source>
</evidence>
<feature type="transmembrane region" description="Helical" evidence="8">
    <location>
        <begin position="84"/>
        <end position="107"/>
    </location>
</feature>
<protein>
    <recommendedName>
        <fullName evidence="8">CASP-like protein</fullName>
    </recommendedName>
</protein>
<keyword evidence="7 8" id="KW-0472">Membrane</keyword>
<comment type="caution">
    <text evidence="10">The sequence shown here is derived from an EMBL/GenBank/DDBJ whole genome shotgun (WGS) entry which is preliminary data.</text>
</comment>